<feature type="domain" description="Glycoside hydrolase family 5" evidence="3">
    <location>
        <begin position="140"/>
        <end position="297"/>
    </location>
</feature>
<accession>A0A1J5T975</accession>
<dbReference type="InterPro" id="IPR017853">
    <property type="entry name" value="GH"/>
</dbReference>
<evidence type="ECO:0000259" key="3">
    <source>
        <dbReference type="Pfam" id="PF00150"/>
    </source>
</evidence>
<keyword evidence="1" id="KW-0378">Hydrolase</keyword>
<name>A0A1J5T975_9ZZZZ</name>
<comment type="caution">
    <text evidence="4">The sequence shown here is derived from an EMBL/GenBank/DDBJ whole genome shotgun (WGS) entry which is preliminary data.</text>
</comment>
<protein>
    <submittedName>
        <fullName evidence="4">Sugar-binding cellulase-like protein</fullName>
    </submittedName>
</protein>
<dbReference type="SUPFAM" id="SSF51445">
    <property type="entry name" value="(Trans)glycosidases"/>
    <property type="match status" value="1"/>
</dbReference>
<gene>
    <name evidence="4" type="ORF">GALL_58750</name>
</gene>
<dbReference type="EMBL" id="MLJW01000016">
    <property type="protein sequence ID" value="OIR12808.1"/>
    <property type="molecule type" value="Genomic_DNA"/>
</dbReference>
<keyword evidence="2" id="KW-0326">Glycosidase</keyword>
<reference evidence="4" key="1">
    <citation type="submission" date="2016-10" db="EMBL/GenBank/DDBJ databases">
        <title>Sequence of Gallionella enrichment culture.</title>
        <authorList>
            <person name="Poehlein A."/>
            <person name="Muehling M."/>
            <person name="Daniel R."/>
        </authorList>
    </citation>
    <scope>NUCLEOTIDE SEQUENCE</scope>
</reference>
<sequence>MKKILALFIFVFSFLFVTAQTKIWSVQKANNWYKQQGWLVGSDFLPSTAINQLEMWQAETFDTATINRELGWAENLGMNTMRVFLHDLVWKNDAKGFKQRINIFLSIASKHHIKPLFVFFDDCWNEEPRIGKQPEPKVGVHNSGWMRSPAKSIHNDSTKWNYLEDYVKDILTTFKNDKRILLWDLYNEPANSDYGLTSLPLLEKIFQWAWAVRPSQPLTAGVWFETYPSVNKYQLEHSDVISFHNYGDTNSLKKAIDTLQKIGRPIVCTEYMARRNNSLFITHLPIFKRNNVAAINWGFVSGKSNTIFPWGSKEGSPEPKIWFHDIFRKDGTPFDKNETNFIKQIIKEKK</sequence>
<evidence type="ECO:0000256" key="1">
    <source>
        <dbReference type="ARBA" id="ARBA00022801"/>
    </source>
</evidence>
<dbReference type="Gene3D" id="3.20.20.80">
    <property type="entry name" value="Glycosidases"/>
    <property type="match status" value="1"/>
</dbReference>
<evidence type="ECO:0000256" key="2">
    <source>
        <dbReference type="ARBA" id="ARBA00023295"/>
    </source>
</evidence>
<dbReference type="InterPro" id="IPR001547">
    <property type="entry name" value="Glyco_hydro_5"/>
</dbReference>
<dbReference type="GO" id="GO:0000272">
    <property type="term" value="P:polysaccharide catabolic process"/>
    <property type="evidence" value="ECO:0007669"/>
    <property type="project" value="InterPro"/>
</dbReference>
<proteinExistence type="predicted"/>
<evidence type="ECO:0000313" key="4">
    <source>
        <dbReference type="EMBL" id="OIR12808.1"/>
    </source>
</evidence>
<dbReference type="GO" id="GO:0004553">
    <property type="term" value="F:hydrolase activity, hydrolyzing O-glycosyl compounds"/>
    <property type="evidence" value="ECO:0007669"/>
    <property type="project" value="InterPro"/>
</dbReference>
<dbReference type="AlphaFoldDB" id="A0A1J5T975"/>
<organism evidence="4">
    <name type="scientific">mine drainage metagenome</name>
    <dbReference type="NCBI Taxonomy" id="410659"/>
    <lineage>
        <taxon>unclassified sequences</taxon>
        <taxon>metagenomes</taxon>
        <taxon>ecological metagenomes</taxon>
    </lineage>
</organism>
<dbReference type="Pfam" id="PF00150">
    <property type="entry name" value="Cellulase"/>
    <property type="match status" value="1"/>
</dbReference>